<name>A0AA86PXQ9_9EUKA</name>
<organism evidence="3">
    <name type="scientific">Hexamita inflata</name>
    <dbReference type="NCBI Taxonomy" id="28002"/>
    <lineage>
        <taxon>Eukaryota</taxon>
        <taxon>Metamonada</taxon>
        <taxon>Diplomonadida</taxon>
        <taxon>Hexamitidae</taxon>
        <taxon>Hexamitinae</taxon>
        <taxon>Hexamita</taxon>
    </lineage>
</organism>
<comment type="caution">
    <text evidence="3">The sequence shown here is derived from an EMBL/GenBank/DDBJ whole genome shotgun (WGS) entry which is preliminary data.</text>
</comment>
<accession>A0AA86PXQ9</accession>
<evidence type="ECO:0000256" key="1">
    <source>
        <dbReference type="SAM" id="Coils"/>
    </source>
</evidence>
<evidence type="ECO:0000313" key="4">
    <source>
        <dbReference type="EMBL" id="CAL6050980.1"/>
    </source>
</evidence>
<dbReference type="EMBL" id="CATOUU010000764">
    <property type="protein sequence ID" value="CAI9946746.1"/>
    <property type="molecule type" value="Genomic_DNA"/>
</dbReference>
<evidence type="ECO:0000256" key="2">
    <source>
        <dbReference type="SAM" id="MobiDB-lite"/>
    </source>
</evidence>
<dbReference type="AlphaFoldDB" id="A0AA86PXQ9"/>
<dbReference type="InterPro" id="IPR016024">
    <property type="entry name" value="ARM-type_fold"/>
</dbReference>
<keyword evidence="1" id="KW-0175">Coiled coil</keyword>
<gene>
    <name evidence="3" type="ORF">HINF_LOCUS34391</name>
    <name evidence="4" type="ORF">HINF_LOCUS44150</name>
</gene>
<keyword evidence="5" id="KW-1185">Reference proteome</keyword>
<reference evidence="4 5" key="2">
    <citation type="submission" date="2024-07" db="EMBL/GenBank/DDBJ databases">
        <authorList>
            <person name="Akdeniz Z."/>
        </authorList>
    </citation>
    <scope>NUCLEOTIDE SEQUENCE [LARGE SCALE GENOMIC DNA]</scope>
</reference>
<feature type="compositionally biased region" description="Basic residues" evidence="2">
    <location>
        <begin position="1229"/>
        <end position="1239"/>
    </location>
</feature>
<evidence type="ECO:0000313" key="5">
    <source>
        <dbReference type="Proteomes" id="UP001642409"/>
    </source>
</evidence>
<dbReference type="Proteomes" id="UP001642409">
    <property type="component" value="Unassembled WGS sequence"/>
</dbReference>
<feature type="compositionally biased region" description="Basic and acidic residues" evidence="2">
    <location>
        <begin position="1248"/>
        <end position="1257"/>
    </location>
</feature>
<feature type="coiled-coil region" evidence="1">
    <location>
        <begin position="1061"/>
        <end position="1105"/>
    </location>
</feature>
<protein>
    <submittedName>
        <fullName evidence="3">Uncharacterized protein</fullName>
    </submittedName>
</protein>
<sequence length="1257" mass="145610">MDQLQILDELDQIALFDEQSKGLAERIIVQMFTEVKSKVSAPAMNHYASFMVSYLKKQPELVAITVAQLVFARCSESLINSVLNQMAALVQITTKDQDMVVLLNMIHKLVDQLINAKKLNINQELIAQLCALLSQERDAIQQELSDILTLIVSTEYAHKLENSINQSMVFSTYICTEIVNNLRTNQQTQVNILKNLSVNYTTFIPILISTASSFYLNPAQVGFQLFFELLRFQILHMHSQYIHNVFQSCLDSKILELPAIYGLFKAIQANPLPTQMRLYGNITHQLLKNSEVPYQPVIANGDQIQQLISTPQQIDKFDIAIQFIQTSVNFIQLGANVHEVQKQFFTVLSIVYQQDEVVFTTQGYQEFLKQIQFMMNLHTHSEKLLFAFKAIADQFQRLNGRDFIFVPICNYIVQEFEYFKMQSHQIQHVIEHFLSQMSFQQAFDTFQVTLSSNLWIVNQISRCCVRSSFLEFWHTIVLQNIKQVMEAECDESLKNTMVNQLFQIIETCGREIEFLEYTSSNLAQISLKFTEMMNNYLRQQICDPMSLYVLKFLSMYLEHFQVRIKINDQELKHNPQKIASRISFKVFVQQYLVPQLMPCLMTLAMNEQHESFQYIIESLGGLINSIINQCVQILQNTVVFERFFVSQEQMNAIPLEIQQSIIPPSQTFNGQKLIQTAGANVIKRIVSFQNQTKELKHQTLELLITMMDTDQQILGEQTIPILRNICSQLLTNQNYVDIQNKSYKLLGKYSKYDYAGAFELFNQNTHNLKNRALFMQNLHFSTAEQFMTIWPEVRKNLIAENSKAREVAFQMVDKLTNVLEGESFNSYLIELVQQIINFDLSQNLKELQSLLIEATLVLFKHGLKMREQLTDEFINHLIQNRLQLPQINDNFHILAAHVIKLTQKVVDEKLPLMKQTLNYIEIYTTNADSSSLTDFFTVHYQYLYLLFNNNKLSHLRIQLKRILTATGLCCGRDFVSELMSQIDVGLQNELLKTEELRQMPFADRQKCLSGLMHSSRNIFQRVNKLLRKVKPDSSFARYEAAQYLIVHETIPKELMGQLKGRAQADEEVMDLMKLLQQTKNSEGGVEEIDKLIQEAESQFQTHKEQTEEDLLLQNVKMTQQSQKESIYTNILEELNKIKQRRLYKIDARFQKTGKELQNKRGGGDLGDNPNAILPIVNSKSHKRMPRQNMKKYKEGLDVIFGKEKSKLAKNVNVYKLGRMASRAVQGGKQKVRAIKKRHEATKAATNVKGKERVQKKK</sequence>
<evidence type="ECO:0000313" key="3">
    <source>
        <dbReference type="EMBL" id="CAI9946746.1"/>
    </source>
</evidence>
<feature type="region of interest" description="Disordered" evidence="2">
    <location>
        <begin position="1229"/>
        <end position="1257"/>
    </location>
</feature>
<dbReference type="EMBL" id="CAXDID020000186">
    <property type="protein sequence ID" value="CAL6050980.1"/>
    <property type="molecule type" value="Genomic_DNA"/>
</dbReference>
<proteinExistence type="predicted"/>
<dbReference type="SUPFAM" id="SSF48371">
    <property type="entry name" value="ARM repeat"/>
    <property type="match status" value="1"/>
</dbReference>
<reference evidence="3" key="1">
    <citation type="submission" date="2023-06" db="EMBL/GenBank/DDBJ databases">
        <authorList>
            <person name="Kurt Z."/>
        </authorList>
    </citation>
    <scope>NUCLEOTIDE SEQUENCE</scope>
</reference>